<dbReference type="InterPro" id="IPR002586">
    <property type="entry name" value="CobQ/CobB/MinD/ParA_Nub-bd_dom"/>
</dbReference>
<dbReference type="PANTHER" id="PTHR13696">
    <property type="entry name" value="P-LOOP CONTAINING NUCLEOSIDE TRIPHOSPHATE HYDROLASE"/>
    <property type="match status" value="1"/>
</dbReference>
<sequence>MNNETSVNPNPFRSQARVVGMTAPVRLMVANAKGGCGKTTLATNVASHFAAGGELTALIDYDPQGSGMDWLAARDVHLPTITGVAAYQKHAPQTSTKSWALRVPANTSRVVIDTPAGLSGNILTDLIQQADVILIPVIPSAIDIRAATGFIRDVLLSRSYRMNPKPIAVIANRVRKNTLIYAKLEKFLNSLQIPFITALRDTQFYVRASEHGLGIVDFDQRDKKDVAEWAPLIDWLDATIKEIQQSRQAQ</sequence>
<dbReference type="InterPro" id="IPR050678">
    <property type="entry name" value="DNA_Partitioning_ATPase"/>
</dbReference>
<dbReference type="SUPFAM" id="SSF52540">
    <property type="entry name" value="P-loop containing nucleoside triphosphate hydrolases"/>
    <property type="match status" value="1"/>
</dbReference>
<comment type="caution">
    <text evidence="2">The sequence shown here is derived from an EMBL/GenBank/DDBJ whole genome shotgun (WGS) entry which is preliminary data.</text>
</comment>
<evidence type="ECO:0000313" key="3">
    <source>
        <dbReference type="Proteomes" id="UP001595722"/>
    </source>
</evidence>
<gene>
    <name evidence="2" type="ORF">ACFOMG_17705</name>
</gene>
<dbReference type="PIRSF" id="PIRSF009320">
    <property type="entry name" value="Nuc_binding_HP_1000"/>
    <property type="match status" value="1"/>
</dbReference>
<reference evidence="3" key="1">
    <citation type="journal article" date="2019" name="Int. J. Syst. Evol. Microbiol.">
        <title>The Global Catalogue of Microorganisms (GCM) 10K type strain sequencing project: providing services to taxonomists for standard genome sequencing and annotation.</title>
        <authorList>
            <consortium name="The Broad Institute Genomics Platform"/>
            <consortium name="The Broad Institute Genome Sequencing Center for Infectious Disease"/>
            <person name="Wu L."/>
            <person name="Ma J."/>
        </authorList>
    </citation>
    <scope>NUCLEOTIDE SEQUENCE [LARGE SCALE GENOMIC DNA]</scope>
    <source>
        <strain evidence="3">KCTC 42424</strain>
    </source>
</reference>
<name>A0ABV7VZ03_9GAMM</name>
<proteinExistence type="predicted"/>
<dbReference type="Pfam" id="PF01656">
    <property type="entry name" value="CbiA"/>
    <property type="match status" value="1"/>
</dbReference>
<evidence type="ECO:0000259" key="1">
    <source>
        <dbReference type="Pfam" id="PF01656"/>
    </source>
</evidence>
<evidence type="ECO:0000313" key="2">
    <source>
        <dbReference type="EMBL" id="MFC3681942.1"/>
    </source>
</evidence>
<organism evidence="2 3">
    <name type="scientific">Bacterioplanoides pacificum</name>
    <dbReference type="NCBI Taxonomy" id="1171596"/>
    <lineage>
        <taxon>Bacteria</taxon>
        <taxon>Pseudomonadati</taxon>
        <taxon>Pseudomonadota</taxon>
        <taxon>Gammaproteobacteria</taxon>
        <taxon>Oceanospirillales</taxon>
        <taxon>Oceanospirillaceae</taxon>
        <taxon>Bacterioplanoides</taxon>
    </lineage>
</organism>
<keyword evidence="3" id="KW-1185">Reference proteome</keyword>
<dbReference type="CDD" id="cd02042">
    <property type="entry name" value="ParAB_family"/>
    <property type="match status" value="1"/>
</dbReference>
<protein>
    <submittedName>
        <fullName evidence="2">AAA family ATPase</fullName>
    </submittedName>
</protein>
<accession>A0ABV7VZ03</accession>
<dbReference type="EMBL" id="JBHRYB010000025">
    <property type="protein sequence ID" value="MFC3681942.1"/>
    <property type="molecule type" value="Genomic_DNA"/>
</dbReference>
<dbReference type="InterPro" id="IPR027417">
    <property type="entry name" value="P-loop_NTPase"/>
</dbReference>
<dbReference type="RefSeq" id="WP_376868670.1">
    <property type="nucleotide sequence ID" value="NZ_JBHRYB010000025.1"/>
</dbReference>
<dbReference type="Proteomes" id="UP001595722">
    <property type="component" value="Unassembled WGS sequence"/>
</dbReference>
<feature type="domain" description="CobQ/CobB/MinD/ParA nucleotide binding" evidence="1">
    <location>
        <begin position="27"/>
        <end position="212"/>
    </location>
</feature>
<dbReference type="Gene3D" id="3.40.50.300">
    <property type="entry name" value="P-loop containing nucleotide triphosphate hydrolases"/>
    <property type="match status" value="1"/>
</dbReference>
<dbReference type="PANTHER" id="PTHR13696:SF96">
    <property type="entry name" value="COBQ_COBB_MIND_PARA NUCLEOTIDE BINDING DOMAIN-CONTAINING PROTEIN"/>
    <property type="match status" value="1"/>
</dbReference>